<sequence>MKRVFTAAGTAIFMSTFSAAHAGPIDNACMSSERGGNRALCGCIQAVANITLNGQDQRLAAKFFAEPQMAQDVRMSKTQYHDEFWKRYEQFGATASAACS</sequence>
<name>A0A917STR4_9RHOB</name>
<evidence type="ECO:0000256" key="1">
    <source>
        <dbReference type="SAM" id="SignalP"/>
    </source>
</evidence>
<feature type="chain" id="PRO_5037828194" evidence="1">
    <location>
        <begin position="23"/>
        <end position="100"/>
    </location>
</feature>
<feature type="signal peptide" evidence="1">
    <location>
        <begin position="1"/>
        <end position="22"/>
    </location>
</feature>
<dbReference type="AlphaFoldDB" id="A0A917STR4"/>
<dbReference type="Proteomes" id="UP000649829">
    <property type="component" value="Unassembled WGS sequence"/>
</dbReference>
<gene>
    <name evidence="2" type="ORF">GCM10011534_17220</name>
</gene>
<dbReference type="EMBL" id="BMLF01000001">
    <property type="protein sequence ID" value="GGL95712.1"/>
    <property type="molecule type" value="Genomic_DNA"/>
</dbReference>
<dbReference type="RefSeq" id="WP_028286505.1">
    <property type="nucleotide sequence ID" value="NZ_BMLF01000001.1"/>
</dbReference>
<evidence type="ECO:0000313" key="2">
    <source>
        <dbReference type="EMBL" id="GGL95712.1"/>
    </source>
</evidence>
<organism evidence="2 3">
    <name type="scientific">Pseudooceanicola nanhaiensis</name>
    <dbReference type="NCBI Taxonomy" id="375761"/>
    <lineage>
        <taxon>Bacteria</taxon>
        <taxon>Pseudomonadati</taxon>
        <taxon>Pseudomonadota</taxon>
        <taxon>Alphaproteobacteria</taxon>
        <taxon>Rhodobacterales</taxon>
        <taxon>Paracoccaceae</taxon>
        <taxon>Pseudooceanicola</taxon>
    </lineage>
</organism>
<keyword evidence="3" id="KW-1185">Reference proteome</keyword>
<comment type="caution">
    <text evidence="2">The sequence shown here is derived from an EMBL/GenBank/DDBJ whole genome shotgun (WGS) entry which is preliminary data.</text>
</comment>
<keyword evidence="1" id="KW-0732">Signal</keyword>
<accession>A0A917STR4</accession>
<evidence type="ECO:0000313" key="3">
    <source>
        <dbReference type="Proteomes" id="UP000649829"/>
    </source>
</evidence>
<proteinExistence type="predicted"/>
<reference evidence="2" key="2">
    <citation type="submission" date="2020-09" db="EMBL/GenBank/DDBJ databases">
        <authorList>
            <person name="Sun Q."/>
            <person name="Zhou Y."/>
        </authorList>
    </citation>
    <scope>NUCLEOTIDE SEQUENCE</scope>
    <source>
        <strain evidence="2">CGMCC 1.6293</strain>
    </source>
</reference>
<reference evidence="2" key="1">
    <citation type="journal article" date="2014" name="Int. J. Syst. Evol. Microbiol.">
        <title>Complete genome sequence of Corynebacterium casei LMG S-19264T (=DSM 44701T), isolated from a smear-ripened cheese.</title>
        <authorList>
            <consortium name="US DOE Joint Genome Institute (JGI-PGF)"/>
            <person name="Walter F."/>
            <person name="Albersmeier A."/>
            <person name="Kalinowski J."/>
            <person name="Ruckert C."/>
        </authorList>
    </citation>
    <scope>NUCLEOTIDE SEQUENCE</scope>
    <source>
        <strain evidence="2">CGMCC 1.6293</strain>
    </source>
</reference>
<protein>
    <submittedName>
        <fullName evidence="2">Uncharacterized protein</fullName>
    </submittedName>
</protein>